<keyword evidence="7" id="KW-1185">Reference proteome</keyword>
<feature type="domain" description="HTH tetR-type" evidence="5">
    <location>
        <begin position="6"/>
        <end position="66"/>
    </location>
</feature>
<dbReference type="PROSITE" id="PS50977">
    <property type="entry name" value="HTH_TETR_2"/>
    <property type="match status" value="1"/>
</dbReference>
<evidence type="ECO:0000256" key="4">
    <source>
        <dbReference type="PROSITE-ProRule" id="PRU00335"/>
    </source>
</evidence>
<gene>
    <name evidence="6" type="ORF">KY465_05905</name>
</gene>
<proteinExistence type="predicted"/>
<name>A0ABS6WP07_9HYPH</name>
<dbReference type="Proteomes" id="UP001430804">
    <property type="component" value="Unassembled WGS sequence"/>
</dbReference>
<evidence type="ECO:0000256" key="1">
    <source>
        <dbReference type="ARBA" id="ARBA00023015"/>
    </source>
</evidence>
<dbReference type="Pfam" id="PF00440">
    <property type="entry name" value="TetR_N"/>
    <property type="match status" value="1"/>
</dbReference>
<evidence type="ECO:0000256" key="2">
    <source>
        <dbReference type="ARBA" id="ARBA00023125"/>
    </source>
</evidence>
<dbReference type="InterPro" id="IPR054156">
    <property type="entry name" value="YxaF_TetR_C"/>
</dbReference>
<protein>
    <submittedName>
        <fullName evidence="6">TetR/AcrR family transcriptional regulator</fullName>
    </submittedName>
</protein>
<keyword evidence="3" id="KW-0804">Transcription</keyword>
<evidence type="ECO:0000313" key="7">
    <source>
        <dbReference type="Proteomes" id="UP001430804"/>
    </source>
</evidence>
<organism evidence="6 7">
    <name type="scientific">Pseudohoeflea coraliihabitans</name>
    <dbReference type="NCBI Taxonomy" id="2860393"/>
    <lineage>
        <taxon>Bacteria</taxon>
        <taxon>Pseudomonadati</taxon>
        <taxon>Pseudomonadota</taxon>
        <taxon>Alphaproteobacteria</taxon>
        <taxon>Hyphomicrobiales</taxon>
        <taxon>Rhizobiaceae</taxon>
        <taxon>Pseudohoeflea</taxon>
    </lineage>
</organism>
<accession>A0ABS6WP07</accession>
<sequence length="199" mass="21554">MAKKGDARRESIVAAAADLFWRHGYGGTSLGEIARAANVPPGNMFYYFRSKADLAQGVADVFVSETEALITETSRCCEDPAERCRFLVRRLQQSSRSRMERGCPISLAVRDFRTVAPAASARAAESFSLLIGFLAGEFGRIGQRPSQAMARGRAVIAEWQGGIALAHAASDMTILAESFRRIDRILQHAFGGVSGEPEG</sequence>
<dbReference type="RefSeq" id="WP_219200673.1">
    <property type="nucleotide sequence ID" value="NZ_JAHWQX010000001.1"/>
</dbReference>
<dbReference type="PANTHER" id="PTHR47506:SF3">
    <property type="entry name" value="HTH-TYPE TRANSCRIPTIONAL REGULATOR LMRA"/>
    <property type="match status" value="1"/>
</dbReference>
<evidence type="ECO:0000313" key="6">
    <source>
        <dbReference type="EMBL" id="MBW3096809.1"/>
    </source>
</evidence>
<keyword evidence="1" id="KW-0805">Transcription regulation</keyword>
<feature type="DNA-binding region" description="H-T-H motif" evidence="4">
    <location>
        <begin position="29"/>
        <end position="48"/>
    </location>
</feature>
<dbReference type="InterPro" id="IPR001647">
    <property type="entry name" value="HTH_TetR"/>
</dbReference>
<evidence type="ECO:0000259" key="5">
    <source>
        <dbReference type="PROSITE" id="PS50977"/>
    </source>
</evidence>
<dbReference type="Pfam" id="PF21993">
    <property type="entry name" value="TetR_C_13_2"/>
    <property type="match status" value="1"/>
</dbReference>
<comment type="caution">
    <text evidence="6">The sequence shown here is derived from an EMBL/GenBank/DDBJ whole genome shotgun (WGS) entry which is preliminary data.</text>
</comment>
<keyword evidence="2 4" id="KW-0238">DNA-binding</keyword>
<dbReference type="EMBL" id="JAHWQX010000001">
    <property type="protein sequence ID" value="MBW3096809.1"/>
    <property type="molecule type" value="Genomic_DNA"/>
</dbReference>
<reference evidence="6" key="1">
    <citation type="submission" date="2021-07" db="EMBL/GenBank/DDBJ databases">
        <title>Pseudohoeflea marina sp. nov. a polyhydroxyalcanoate-producing bacterium.</title>
        <authorList>
            <person name="Zheng W."/>
            <person name="Yu S."/>
            <person name="Huang Y."/>
        </authorList>
    </citation>
    <scope>NUCLEOTIDE SEQUENCE</scope>
    <source>
        <strain evidence="6">DP4N28-3</strain>
    </source>
</reference>
<dbReference type="PANTHER" id="PTHR47506">
    <property type="entry name" value="TRANSCRIPTIONAL REGULATORY PROTEIN"/>
    <property type="match status" value="1"/>
</dbReference>
<evidence type="ECO:0000256" key="3">
    <source>
        <dbReference type="ARBA" id="ARBA00023163"/>
    </source>
</evidence>